<evidence type="ECO:0000313" key="2">
    <source>
        <dbReference type="Proteomes" id="UP000505355"/>
    </source>
</evidence>
<dbReference type="InterPro" id="IPR008969">
    <property type="entry name" value="CarboxyPept-like_regulatory"/>
</dbReference>
<dbReference type="Proteomes" id="UP000505355">
    <property type="component" value="Chromosome"/>
</dbReference>
<keyword evidence="2" id="KW-1185">Reference proteome</keyword>
<dbReference type="AlphaFoldDB" id="A0A7D4QGU9"/>
<organism evidence="1 2">
    <name type="scientific">Mucilaginibacter mali</name>
    <dbReference type="NCBI Taxonomy" id="2740462"/>
    <lineage>
        <taxon>Bacteria</taxon>
        <taxon>Pseudomonadati</taxon>
        <taxon>Bacteroidota</taxon>
        <taxon>Sphingobacteriia</taxon>
        <taxon>Sphingobacteriales</taxon>
        <taxon>Sphingobacteriaceae</taxon>
        <taxon>Mucilaginibacter</taxon>
    </lineage>
</organism>
<dbReference type="KEGG" id="mmab:HQ865_17120"/>
<proteinExistence type="predicted"/>
<name>A0A7D4QGU9_9SPHI</name>
<protein>
    <recommendedName>
        <fullName evidence="3">Carboxypeptidase-like regulatory domain-containing protein</fullName>
    </recommendedName>
</protein>
<gene>
    <name evidence="1" type="ORF">HQ865_17120</name>
</gene>
<dbReference type="SUPFAM" id="SSF49464">
    <property type="entry name" value="Carboxypeptidase regulatory domain-like"/>
    <property type="match status" value="1"/>
</dbReference>
<evidence type="ECO:0000313" key="1">
    <source>
        <dbReference type="EMBL" id="QKJ31412.1"/>
    </source>
</evidence>
<reference evidence="1 2" key="1">
    <citation type="submission" date="2020-05" db="EMBL/GenBank/DDBJ databases">
        <title>Mucilaginibacter mali sp. nov.</title>
        <authorList>
            <person name="Kim H.S."/>
            <person name="Lee K.C."/>
            <person name="Suh M.K."/>
            <person name="Kim J.-S."/>
            <person name="Han K.-I."/>
            <person name="Eom M.K."/>
            <person name="Shin Y.K."/>
            <person name="Lee J.-S."/>
        </authorList>
    </citation>
    <scope>NUCLEOTIDE SEQUENCE [LARGE SCALE GENOMIC DNA]</scope>
    <source>
        <strain evidence="1 2">G2-14</strain>
    </source>
</reference>
<evidence type="ECO:0008006" key="3">
    <source>
        <dbReference type="Google" id="ProtNLM"/>
    </source>
</evidence>
<accession>A0A7D4QGU9</accession>
<sequence length="227" mass="26150">MKSRYFILAILLFAIKPLYAQTLKGSVVEIGSTDRIPNVFVHDINSKEVALTDKKGNFEIKTTAGHTLIFTSPGYVSDTLYVIDMDPKRVSMAIQGITLRQVNITSTRAPFNPREEYADVYRKSKVYVFSPSSWLSKEGRNARRLKRYFDREEQERHVDQVFSIAYVSSLVPLRGKDLENFMTLYRPTYAYVMNNNGPSLAVYINDSYKKFMALPPEKRVVQELRLP</sequence>
<dbReference type="EMBL" id="CP054139">
    <property type="protein sequence ID" value="QKJ31412.1"/>
    <property type="molecule type" value="Genomic_DNA"/>
</dbReference>
<dbReference type="RefSeq" id="WP_173416072.1">
    <property type="nucleotide sequence ID" value="NZ_CP054139.1"/>
</dbReference>